<dbReference type="InterPro" id="IPR028082">
    <property type="entry name" value="Peripla_BP_I"/>
</dbReference>
<dbReference type="GO" id="GO:0000976">
    <property type="term" value="F:transcription cis-regulatory region binding"/>
    <property type="evidence" value="ECO:0007669"/>
    <property type="project" value="TreeGrafter"/>
</dbReference>
<dbReference type="CDD" id="cd01392">
    <property type="entry name" value="HTH_LacI"/>
    <property type="match status" value="1"/>
</dbReference>
<evidence type="ECO:0000259" key="5">
    <source>
        <dbReference type="PROSITE" id="PS50932"/>
    </source>
</evidence>
<keyword evidence="3" id="KW-0238">DNA-binding</keyword>
<evidence type="ECO:0000313" key="7">
    <source>
        <dbReference type="EMBL" id="RRR21843.1"/>
    </source>
</evidence>
<dbReference type="InterPro" id="IPR046335">
    <property type="entry name" value="LacI/GalR-like_sensor"/>
</dbReference>
<evidence type="ECO:0000256" key="2">
    <source>
        <dbReference type="ARBA" id="ARBA00023015"/>
    </source>
</evidence>
<organism evidence="7 9">
    <name type="scientific">Brachybacterium saurashtrense</name>
    <dbReference type="NCBI Taxonomy" id="556288"/>
    <lineage>
        <taxon>Bacteria</taxon>
        <taxon>Bacillati</taxon>
        <taxon>Actinomycetota</taxon>
        <taxon>Actinomycetes</taxon>
        <taxon>Micrococcales</taxon>
        <taxon>Dermabacteraceae</taxon>
        <taxon>Brachybacterium</taxon>
    </lineage>
</organism>
<dbReference type="PANTHER" id="PTHR30146:SF148">
    <property type="entry name" value="HTH-TYPE TRANSCRIPTIONAL REPRESSOR PURR-RELATED"/>
    <property type="match status" value="1"/>
</dbReference>
<dbReference type="Gene3D" id="3.40.50.2300">
    <property type="match status" value="2"/>
</dbReference>
<dbReference type="PROSITE" id="PS50932">
    <property type="entry name" value="HTH_LACI_2"/>
    <property type="match status" value="1"/>
</dbReference>
<dbReference type="OrthoDB" id="9785139at2"/>
<dbReference type="PANTHER" id="PTHR30146">
    <property type="entry name" value="LACI-RELATED TRANSCRIPTIONAL REPRESSOR"/>
    <property type="match status" value="1"/>
</dbReference>
<gene>
    <name evidence="6" type="ORF">DWV08_07065</name>
    <name evidence="7" type="ORF">DXU92_11005</name>
</gene>
<dbReference type="SUPFAM" id="SSF47413">
    <property type="entry name" value="lambda repressor-like DNA-binding domains"/>
    <property type="match status" value="1"/>
</dbReference>
<dbReference type="PROSITE" id="PS00356">
    <property type="entry name" value="HTH_LACI_1"/>
    <property type="match status" value="1"/>
</dbReference>
<evidence type="ECO:0000256" key="4">
    <source>
        <dbReference type="ARBA" id="ARBA00023163"/>
    </source>
</evidence>
<evidence type="ECO:0000313" key="8">
    <source>
        <dbReference type="Proteomes" id="UP000254236"/>
    </source>
</evidence>
<keyword evidence="1" id="KW-0678">Repressor</keyword>
<reference evidence="7 9" key="2">
    <citation type="submission" date="2018-08" db="EMBL/GenBank/DDBJ databases">
        <title>Brachybacterium saurashtrense DSM 23186.</title>
        <authorList>
            <person name="Li Y."/>
        </authorList>
    </citation>
    <scope>NUCLEOTIDE SEQUENCE [LARGE SCALE GENOMIC DNA]</scope>
    <source>
        <strain evidence="7 9">DSM 23186</strain>
    </source>
</reference>
<dbReference type="Proteomes" id="UP000282185">
    <property type="component" value="Unassembled WGS sequence"/>
</dbReference>
<dbReference type="GO" id="GO:0003700">
    <property type="term" value="F:DNA-binding transcription factor activity"/>
    <property type="evidence" value="ECO:0007669"/>
    <property type="project" value="TreeGrafter"/>
</dbReference>
<feature type="domain" description="HTH lacI-type" evidence="5">
    <location>
        <begin position="8"/>
        <end position="62"/>
    </location>
</feature>
<dbReference type="KEGG" id="bsau:DWV08_07065"/>
<dbReference type="InterPro" id="IPR010982">
    <property type="entry name" value="Lambda_DNA-bd_dom_sf"/>
</dbReference>
<dbReference type="Proteomes" id="UP000254236">
    <property type="component" value="Chromosome"/>
</dbReference>
<dbReference type="InterPro" id="IPR000843">
    <property type="entry name" value="HTH_LacI"/>
</dbReference>
<dbReference type="SUPFAM" id="SSF53822">
    <property type="entry name" value="Periplasmic binding protein-like I"/>
    <property type="match status" value="1"/>
</dbReference>
<dbReference type="CDD" id="cd06267">
    <property type="entry name" value="PBP1_LacI_sugar_binding-like"/>
    <property type="match status" value="1"/>
</dbReference>
<keyword evidence="4" id="KW-0804">Transcription</keyword>
<protein>
    <submittedName>
        <fullName evidence="7">LacI family transcriptional regulator</fullName>
    </submittedName>
</protein>
<dbReference type="AlphaFoldDB" id="A0A345YN98"/>
<keyword evidence="2" id="KW-0805">Transcription regulation</keyword>
<proteinExistence type="predicted"/>
<reference evidence="6 8" key="1">
    <citation type="submission" date="2018-07" db="EMBL/GenBank/DDBJ databases">
        <title>Brachybacterium saurashtrense DSM 23186 genome sequence.</title>
        <authorList>
            <person name="Guo L."/>
        </authorList>
    </citation>
    <scope>NUCLEOTIDE SEQUENCE [LARGE SCALE GENOMIC DNA]</scope>
    <source>
        <strain evidence="6 8">DSM 23186</strain>
    </source>
</reference>
<dbReference type="SMART" id="SM00354">
    <property type="entry name" value="HTH_LACI"/>
    <property type="match status" value="1"/>
</dbReference>
<accession>A0A345YN98</accession>
<dbReference type="EMBL" id="QSWH01000005">
    <property type="protein sequence ID" value="RRR21843.1"/>
    <property type="molecule type" value="Genomic_DNA"/>
</dbReference>
<evidence type="ECO:0000313" key="9">
    <source>
        <dbReference type="Proteomes" id="UP000282185"/>
    </source>
</evidence>
<name>A0A345YN98_9MICO</name>
<dbReference type="Pfam" id="PF13377">
    <property type="entry name" value="Peripla_BP_3"/>
    <property type="match status" value="1"/>
</dbReference>
<evidence type="ECO:0000313" key="6">
    <source>
        <dbReference type="EMBL" id="AXK45400.1"/>
    </source>
</evidence>
<evidence type="ECO:0000256" key="1">
    <source>
        <dbReference type="ARBA" id="ARBA00022491"/>
    </source>
</evidence>
<sequence length="327" mass="34082">MSGADHRATIVDVAERAGVSRQTVSRAMNDMPGISAATRERVLRAAQELSYRPSRFGRGLVEQGPITVGLVVEDLSNSYFAELGAAVVRACAPHGWNVVLAEAVHAPDPDAVAADLARRVDALVGYGVLTAALRGAGGMPVVQLDGTPEQLADGGVVEIARQEAAAELADHLRERGVRRPVVVDLAVRGSASRSGVLAAALAPLAAGGEVPIRAVDARRGHEEALREILADGADAVIAFNDELAVRLLRALRALEVPVPERLRLVGVDGLEIASLVTPELTSLAIDIEEVAACTVELVSGMLAGTVPLSGEGAHRAVPYRLEVRAST</sequence>
<dbReference type="Pfam" id="PF00356">
    <property type="entry name" value="LacI"/>
    <property type="match status" value="1"/>
</dbReference>
<dbReference type="EMBL" id="CP031356">
    <property type="protein sequence ID" value="AXK45400.1"/>
    <property type="molecule type" value="Genomic_DNA"/>
</dbReference>
<keyword evidence="8" id="KW-1185">Reference proteome</keyword>
<evidence type="ECO:0000256" key="3">
    <source>
        <dbReference type="ARBA" id="ARBA00023125"/>
    </source>
</evidence>
<dbReference type="Gene3D" id="1.10.260.40">
    <property type="entry name" value="lambda repressor-like DNA-binding domains"/>
    <property type="match status" value="1"/>
</dbReference>
<dbReference type="RefSeq" id="WP_115413151.1">
    <property type="nucleotide sequence ID" value="NZ_CP031356.1"/>
</dbReference>